<keyword evidence="1" id="KW-0175">Coiled coil</keyword>
<comment type="caution">
    <text evidence="3">The sequence shown here is derived from an EMBL/GenBank/DDBJ whole genome shotgun (WGS) entry which is preliminary data.</text>
</comment>
<sequence length="393" mass="44538">MTSKKPQISFPRVIFFLWRVKISPRVYDLKLPLSPSETPLSLFSSPKDHWQFELRSSFLPGVEEVAGWREKFEISDDVDIRVSGPVDRVSDFDVDEVHVYEGFFESDFRDRVPSFVAKVSEALGISPGQLTPPSWRALIAMQNLGDLEGLIIGVAEVLYSYSISPLNGGEGIYHLHPRNRELPVQQISKNERKRHPVFDSHVPRVDPSLGVRTIKQVLKLPIERPIQSIQSDLLHAMSQLFHLGERMDDHASLKADIAALTSQLREEKDSVLAKEKEIKALRPKVRNQDEEPRRGWDVGCIGEYLSEGAIGAPVGGVSGDIMVTRWELMREWLNHQTDNWDLESALERYKVVKTSEAEFQRLPAPSFEGEPMIPSKTQAEKTLEPTVDDPLVD</sequence>
<dbReference type="PANTHER" id="PTHR31099">
    <property type="entry name" value="OS06G0165300 PROTEIN"/>
    <property type="match status" value="1"/>
</dbReference>
<feature type="coiled-coil region" evidence="1">
    <location>
        <begin position="250"/>
        <end position="277"/>
    </location>
</feature>
<evidence type="ECO:0000256" key="1">
    <source>
        <dbReference type="SAM" id="Coils"/>
    </source>
</evidence>
<name>A0A8S9M9C8_BRACR</name>
<reference evidence="3" key="1">
    <citation type="submission" date="2019-12" db="EMBL/GenBank/DDBJ databases">
        <title>Genome sequencing and annotation of Brassica cretica.</title>
        <authorList>
            <person name="Studholme D.J."/>
            <person name="Sarris P.F."/>
        </authorList>
    </citation>
    <scope>NUCLEOTIDE SEQUENCE</scope>
    <source>
        <strain evidence="3">PFS-102/07</strain>
        <tissue evidence="3">Leaf</tissue>
    </source>
</reference>
<dbReference type="PANTHER" id="PTHR31099:SF49">
    <property type="entry name" value="MYOSIN HEAVY CHAIN-LIKE PROTEIN"/>
    <property type="match status" value="1"/>
</dbReference>
<organism evidence="3">
    <name type="scientific">Brassica cretica</name>
    <name type="common">Mustard</name>
    <dbReference type="NCBI Taxonomy" id="69181"/>
    <lineage>
        <taxon>Eukaryota</taxon>
        <taxon>Viridiplantae</taxon>
        <taxon>Streptophyta</taxon>
        <taxon>Embryophyta</taxon>
        <taxon>Tracheophyta</taxon>
        <taxon>Spermatophyta</taxon>
        <taxon>Magnoliopsida</taxon>
        <taxon>eudicotyledons</taxon>
        <taxon>Gunneridae</taxon>
        <taxon>Pentapetalae</taxon>
        <taxon>rosids</taxon>
        <taxon>malvids</taxon>
        <taxon>Brassicales</taxon>
        <taxon>Brassicaceae</taxon>
        <taxon>Brassiceae</taxon>
        <taxon>Brassica</taxon>
    </lineage>
</organism>
<feature type="region of interest" description="Disordered" evidence="2">
    <location>
        <begin position="362"/>
        <end position="393"/>
    </location>
</feature>
<gene>
    <name evidence="3" type="ORF">F2Q70_00012059</name>
</gene>
<accession>A0A8S9M9C8</accession>
<dbReference type="EMBL" id="QGKY02000089">
    <property type="protein sequence ID" value="KAF2615117.1"/>
    <property type="molecule type" value="Genomic_DNA"/>
</dbReference>
<evidence type="ECO:0000313" key="3">
    <source>
        <dbReference type="EMBL" id="KAF2615117.1"/>
    </source>
</evidence>
<protein>
    <submittedName>
        <fullName evidence="3">Uncharacterized protein</fullName>
    </submittedName>
</protein>
<proteinExistence type="predicted"/>
<dbReference type="AlphaFoldDB" id="A0A8S9M9C8"/>
<evidence type="ECO:0000256" key="2">
    <source>
        <dbReference type="SAM" id="MobiDB-lite"/>
    </source>
</evidence>